<keyword evidence="4" id="KW-0653">Protein transport</keyword>
<organism evidence="9 10">
    <name type="scientific">Haloplasma contractile SSD-17B</name>
    <dbReference type="NCBI Taxonomy" id="1033810"/>
    <lineage>
        <taxon>Bacteria</taxon>
        <taxon>Bacillati</taxon>
        <taxon>Mycoplasmatota</taxon>
        <taxon>Mollicutes</taxon>
        <taxon>Haloplasmatales</taxon>
        <taxon>Haloplasmataceae</taxon>
        <taxon>Haloplasma</taxon>
    </lineage>
</organism>
<dbReference type="NCBIfam" id="TIGR00964">
    <property type="entry name" value="secE_bact"/>
    <property type="match status" value="1"/>
</dbReference>
<feature type="transmembrane region" description="Helical" evidence="8">
    <location>
        <begin position="177"/>
        <end position="195"/>
    </location>
</feature>
<dbReference type="Pfam" id="PF00584">
    <property type="entry name" value="SecE"/>
    <property type="match status" value="1"/>
</dbReference>
<dbReference type="InterPro" id="IPR001901">
    <property type="entry name" value="Translocase_SecE/Sec61-g"/>
</dbReference>
<keyword evidence="10" id="KW-1185">Reference proteome</keyword>
<keyword evidence="5 8" id="KW-1133">Transmembrane helix</keyword>
<dbReference type="GO" id="GO:0006605">
    <property type="term" value="P:protein targeting"/>
    <property type="evidence" value="ECO:0007669"/>
    <property type="project" value="InterPro"/>
</dbReference>
<dbReference type="InterPro" id="IPR005807">
    <property type="entry name" value="SecE_bac"/>
</dbReference>
<dbReference type="InterPro" id="IPR038379">
    <property type="entry name" value="SecE_sf"/>
</dbReference>
<protein>
    <submittedName>
        <fullName evidence="9">SecE/Sec61-gamma subunit of translocation protein</fullName>
    </submittedName>
</protein>
<evidence type="ECO:0000256" key="7">
    <source>
        <dbReference type="ARBA" id="ARBA00023136"/>
    </source>
</evidence>
<comment type="caution">
    <text evidence="9">The sequence shown here is derived from an EMBL/GenBank/DDBJ whole genome shotgun (WGS) entry which is preliminary data.</text>
</comment>
<reference evidence="9 10" key="2">
    <citation type="journal article" date="2013" name="PLoS ONE">
        <title>INDIGO - INtegrated Data Warehouse of MIcrobial GenOmes with Examples from the Red Sea Extremophiles.</title>
        <authorList>
            <person name="Alam I."/>
            <person name="Antunes A."/>
            <person name="Kamau A.A."/>
            <person name="Ba Alawi W."/>
            <person name="Kalkatawi M."/>
            <person name="Stingl U."/>
            <person name="Bajic V.B."/>
        </authorList>
    </citation>
    <scope>NUCLEOTIDE SEQUENCE [LARGE SCALE GENOMIC DNA]</scope>
    <source>
        <strain evidence="9 10">SSD-17B</strain>
    </source>
</reference>
<dbReference type="GO" id="GO:0006886">
    <property type="term" value="P:intracellular protein transport"/>
    <property type="evidence" value="ECO:0007669"/>
    <property type="project" value="InterPro"/>
</dbReference>
<keyword evidence="6" id="KW-0811">Translocation</keyword>
<evidence type="ECO:0000256" key="6">
    <source>
        <dbReference type="ARBA" id="ARBA00023010"/>
    </source>
</evidence>
<comment type="subcellular location">
    <subcellularLocation>
        <location evidence="1">Membrane</location>
    </subcellularLocation>
</comment>
<evidence type="ECO:0000256" key="5">
    <source>
        <dbReference type="ARBA" id="ARBA00022989"/>
    </source>
</evidence>
<dbReference type="OrthoDB" id="9813233at2"/>
<name>U2DVK2_9MOLU</name>
<dbReference type="Gene3D" id="1.20.5.1030">
    <property type="entry name" value="Preprotein translocase secy subunit"/>
    <property type="match status" value="1"/>
</dbReference>
<dbReference type="STRING" id="1033810.HLPCO_001388"/>
<dbReference type="EMBL" id="AFNU02000004">
    <property type="protein sequence ID" value="ERJ12402.1"/>
    <property type="molecule type" value="Genomic_DNA"/>
</dbReference>
<reference evidence="9 10" key="1">
    <citation type="journal article" date="2011" name="J. Bacteriol.">
        <title>Genome sequence of Haloplasma contractile, an unusual contractile bacterium from a deep-sea anoxic brine lake.</title>
        <authorList>
            <person name="Antunes A."/>
            <person name="Alam I."/>
            <person name="El Dorry H."/>
            <person name="Siam R."/>
            <person name="Robertson A."/>
            <person name="Bajic V.B."/>
            <person name="Stingl U."/>
        </authorList>
    </citation>
    <scope>NUCLEOTIDE SEQUENCE [LARGE SCALE GENOMIC DNA]</scope>
    <source>
        <strain evidence="9 10">SSD-17B</strain>
    </source>
</reference>
<feature type="transmembrane region" description="Helical" evidence="8">
    <location>
        <begin position="18"/>
        <end position="39"/>
    </location>
</feature>
<dbReference type="RefSeq" id="WP_008825021.1">
    <property type="nucleotide sequence ID" value="NZ_AFNU02000004.1"/>
</dbReference>
<feature type="transmembrane region" description="Helical" evidence="8">
    <location>
        <begin position="135"/>
        <end position="156"/>
    </location>
</feature>
<dbReference type="InParanoid" id="U2DVK2"/>
<proteinExistence type="predicted"/>
<evidence type="ECO:0000313" key="9">
    <source>
        <dbReference type="EMBL" id="ERJ12402.1"/>
    </source>
</evidence>
<dbReference type="Proteomes" id="UP000005707">
    <property type="component" value="Unassembled WGS sequence"/>
</dbReference>
<dbReference type="GO" id="GO:0009306">
    <property type="term" value="P:protein secretion"/>
    <property type="evidence" value="ECO:0007669"/>
    <property type="project" value="InterPro"/>
</dbReference>
<feature type="transmembrane region" description="Helical" evidence="8">
    <location>
        <begin position="101"/>
        <end position="123"/>
    </location>
</feature>
<evidence type="ECO:0000256" key="3">
    <source>
        <dbReference type="ARBA" id="ARBA00022692"/>
    </source>
</evidence>
<evidence type="ECO:0000256" key="2">
    <source>
        <dbReference type="ARBA" id="ARBA00022448"/>
    </source>
</evidence>
<feature type="transmembrane region" description="Helical" evidence="8">
    <location>
        <begin position="51"/>
        <end position="69"/>
    </location>
</feature>
<accession>U2DVK2</accession>
<gene>
    <name evidence="9" type="ORF">HLPCO_001388</name>
</gene>
<evidence type="ECO:0000256" key="1">
    <source>
        <dbReference type="ARBA" id="ARBA00004370"/>
    </source>
</evidence>
<keyword evidence="7 8" id="KW-0472">Membrane</keyword>
<sequence length="212" mass="23940">MSANNLLENKGLRMFLKYFAAIVGLAGIVIAFLISFDVLTFDFLEGTTQTFLASLAAAIVGVILVFFAFSKELDQIFLKAEETKFSLSKNEDAAQISVDNIIWFVFAIALLTVKVLLDMNILILPEILGTHTDLIINIILVILIIFCFIQAFWQIIKPALKEMRKVTWTTAKIMKEHSIKVFTFVIFMSLLFLALDQGLTGLKDWFYNNIAL</sequence>
<dbReference type="GO" id="GO:0008320">
    <property type="term" value="F:protein transmembrane transporter activity"/>
    <property type="evidence" value="ECO:0007669"/>
    <property type="project" value="InterPro"/>
</dbReference>
<evidence type="ECO:0000256" key="4">
    <source>
        <dbReference type="ARBA" id="ARBA00022927"/>
    </source>
</evidence>
<evidence type="ECO:0000313" key="10">
    <source>
        <dbReference type="Proteomes" id="UP000005707"/>
    </source>
</evidence>
<evidence type="ECO:0000256" key="8">
    <source>
        <dbReference type="SAM" id="Phobius"/>
    </source>
</evidence>
<keyword evidence="3 8" id="KW-0812">Transmembrane</keyword>
<keyword evidence="2" id="KW-0813">Transport</keyword>
<dbReference type="AlphaFoldDB" id="U2DVK2"/>
<dbReference type="GO" id="GO:0016020">
    <property type="term" value="C:membrane"/>
    <property type="evidence" value="ECO:0007669"/>
    <property type="project" value="UniProtKB-SubCell"/>
</dbReference>